<feature type="domain" description="CobQ/CobB/MinD/ParA nucleotide binding" evidence="1">
    <location>
        <begin position="122"/>
        <end position="338"/>
    </location>
</feature>
<evidence type="ECO:0000313" key="2">
    <source>
        <dbReference type="EMBL" id="MBO2452992.1"/>
    </source>
</evidence>
<protein>
    <submittedName>
        <fullName evidence="2">AAA family ATPase</fullName>
    </submittedName>
</protein>
<dbReference type="InterPro" id="IPR002586">
    <property type="entry name" value="CobQ/CobB/MinD/ParA_Nub-bd_dom"/>
</dbReference>
<organism evidence="2 3">
    <name type="scientific">Actinomadura barringtoniae</name>
    <dbReference type="NCBI Taxonomy" id="1427535"/>
    <lineage>
        <taxon>Bacteria</taxon>
        <taxon>Bacillati</taxon>
        <taxon>Actinomycetota</taxon>
        <taxon>Actinomycetes</taxon>
        <taxon>Streptosporangiales</taxon>
        <taxon>Thermomonosporaceae</taxon>
        <taxon>Actinomadura</taxon>
    </lineage>
</organism>
<dbReference type="GO" id="GO:0005524">
    <property type="term" value="F:ATP binding"/>
    <property type="evidence" value="ECO:0007669"/>
    <property type="project" value="TreeGrafter"/>
</dbReference>
<dbReference type="GO" id="GO:0009898">
    <property type="term" value="C:cytoplasmic side of plasma membrane"/>
    <property type="evidence" value="ECO:0007669"/>
    <property type="project" value="TreeGrafter"/>
</dbReference>
<evidence type="ECO:0000313" key="3">
    <source>
        <dbReference type="Proteomes" id="UP000669179"/>
    </source>
</evidence>
<keyword evidence="3" id="KW-1185">Reference proteome</keyword>
<sequence>MAQRGRGRLTIFGRRYGTHTCEHCARSIVGEGNVTQHGRPVGAPPDPADATIPLDAYLGATDALTPDRLLRGRRAVPEHGWRRLVHRASRGRVHPPESAAEVRRRELIARVRTPVAGGHHRVAVLSLKGGVGKTTTAVGLGSALASIRGDRVIAVDANPDHGTLSEKVRMETPASVRDLLAEMASVPHPRYADVRAFTSQSISSRLEILASARDPELSKAFTDHDYRSAVRLLEHFYSICITDCGTGLLHSAMGAVLELADQVVLVTIPSVASARSASATLDWLEAHGHTRLARNAVVVLSSIRPGKGAGVDIEALRTHFDKRCQAVVTVPYDPHLAQDAEVDVELLQARTRDAFLTLAATVGDGFERR</sequence>
<dbReference type="GO" id="GO:0005829">
    <property type="term" value="C:cytosol"/>
    <property type="evidence" value="ECO:0007669"/>
    <property type="project" value="TreeGrafter"/>
</dbReference>
<dbReference type="SUPFAM" id="SSF52540">
    <property type="entry name" value="P-loop containing nucleoside triphosphate hydrolases"/>
    <property type="match status" value="1"/>
</dbReference>
<dbReference type="GO" id="GO:0016887">
    <property type="term" value="F:ATP hydrolysis activity"/>
    <property type="evidence" value="ECO:0007669"/>
    <property type="project" value="TreeGrafter"/>
</dbReference>
<accession>A0A939TAY8</accession>
<dbReference type="PANTHER" id="PTHR43384:SF14">
    <property type="entry name" value="ESX-1 SECRETION-ASSOCIATED PROTEIN ESPI"/>
    <property type="match status" value="1"/>
</dbReference>
<name>A0A939TAY8_9ACTN</name>
<dbReference type="PANTHER" id="PTHR43384">
    <property type="entry name" value="SEPTUM SITE-DETERMINING PROTEIN MIND HOMOLOG, CHLOROPLASTIC-RELATED"/>
    <property type="match status" value="1"/>
</dbReference>
<dbReference type="Gene3D" id="3.40.50.300">
    <property type="entry name" value="P-loop containing nucleotide triphosphate hydrolases"/>
    <property type="match status" value="1"/>
</dbReference>
<dbReference type="InterPro" id="IPR050625">
    <property type="entry name" value="ParA/MinD_ATPase"/>
</dbReference>
<reference evidence="2" key="1">
    <citation type="submission" date="2021-03" db="EMBL/GenBank/DDBJ databases">
        <authorList>
            <person name="Kanchanasin P."/>
            <person name="Saeng-In P."/>
            <person name="Phongsopitanun W."/>
            <person name="Yuki M."/>
            <person name="Kudo T."/>
            <person name="Ohkuma M."/>
            <person name="Tanasupawat S."/>
        </authorList>
    </citation>
    <scope>NUCLEOTIDE SEQUENCE</scope>
    <source>
        <strain evidence="2">GKU 128</strain>
    </source>
</reference>
<dbReference type="InterPro" id="IPR027417">
    <property type="entry name" value="P-loop_NTPase"/>
</dbReference>
<dbReference type="Proteomes" id="UP000669179">
    <property type="component" value="Unassembled WGS sequence"/>
</dbReference>
<dbReference type="AlphaFoldDB" id="A0A939TAY8"/>
<comment type="caution">
    <text evidence="2">The sequence shown here is derived from an EMBL/GenBank/DDBJ whole genome shotgun (WGS) entry which is preliminary data.</text>
</comment>
<dbReference type="EMBL" id="JAGEOJ010000018">
    <property type="protein sequence ID" value="MBO2452992.1"/>
    <property type="molecule type" value="Genomic_DNA"/>
</dbReference>
<gene>
    <name evidence="2" type="ORF">J4573_38280</name>
</gene>
<dbReference type="GO" id="GO:0051782">
    <property type="term" value="P:negative regulation of cell division"/>
    <property type="evidence" value="ECO:0007669"/>
    <property type="project" value="TreeGrafter"/>
</dbReference>
<proteinExistence type="predicted"/>
<dbReference type="Pfam" id="PF01656">
    <property type="entry name" value="CbiA"/>
    <property type="match status" value="1"/>
</dbReference>
<evidence type="ECO:0000259" key="1">
    <source>
        <dbReference type="Pfam" id="PF01656"/>
    </source>
</evidence>